<feature type="region of interest" description="Disordered" evidence="1">
    <location>
        <begin position="315"/>
        <end position="344"/>
    </location>
</feature>
<feature type="compositionally biased region" description="Basic residues" evidence="1">
    <location>
        <begin position="641"/>
        <end position="657"/>
    </location>
</feature>
<dbReference type="InterPro" id="IPR032756">
    <property type="entry name" value="DUF4685"/>
</dbReference>
<dbReference type="InterPro" id="IPR051741">
    <property type="entry name" value="PAR6_homolog"/>
</dbReference>
<dbReference type="InterPro" id="IPR036034">
    <property type="entry name" value="PDZ_sf"/>
</dbReference>
<gene>
    <name evidence="4" type="primary">KIAA1614</name>
</gene>
<dbReference type="GO" id="GO:0005938">
    <property type="term" value="C:cell cortex"/>
    <property type="evidence" value="ECO:0007669"/>
    <property type="project" value="TreeGrafter"/>
</dbReference>
<feature type="compositionally biased region" description="Low complexity" evidence="1">
    <location>
        <begin position="428"/>
        <end position="437"/>
    </location>
</feature>
<evidence type="ECO:0000256" key="1">
    <source>
        <dbReference type="SAM" id="MobiDB-lite"/>
    </source>
</evidence>
<feature type="region of interest" description="Disordered" evidence="1">
    <location>
        <begin position="1"/>
        <end position="73"/>
    </location>
</feature>
<feature type="compositionally biased region" description="Low complexity" evidence="1">
    <location>
        <begin position="973"/>
        <end position="998"/>
    </location>
</feature>
<evidence type="ECO:0000313" key="3">
    <source>
        <dbReference type="Proteomes" id="UP000694850"/>
    </source>
</evidence>
<dbReference type="PROSITE" id="PS50106">
    <property type="entry name" value="PDZ"/>
    <property type="match status" value="1"/>
</dbReference>
<feature type="region of interest" description="Disordered" evidence="1">
    <location>
        <begin position="1016"/>
        <end position="1045"/>
    </location>
</feature>
<feature type="compositionally biased region" description="Basic residues" evidence="1">
    <location>
        <begin position="117"/>
        <end position="126"/>
    </location>
</feature>
<feature type="domain" description="PDZ" evidence="2">
    <location>
        <begin position="1137"/>
        <end position="1222"/>
    </location>
</feature>
<evidence type="ECO:0000259" key="2">
    <source>
        <dbReference type="PROSITE" id="PS50106"/>
    </source>
</evidence>
<name>A0A8B6ZJN8_ORYAF</name>
<dbReference type="Gene3D" id="2.30.42.10">
    <property type="match status" value="1"/>
</dbReference>
<sequence>MEGMEEEAAAAAAVKSAGGSPQGPKIVTRTASPMKVTAVERSGREQQPDNGHLPRPWLCPQEDGTPSLMAPQPPMAWRVEVQGPSVLEFKVRALKEKRTAGKQGASPGPTSHEHSSSKKSKCRRVKGGGTGASAEGSSLPDTLVVAHAHNLTDGQLDDSVNDEEPPRNGCPRTPRPPAPGVECWSRRSPWPLEAAWTLPDHERGLLPGPSSLQESPIHRAEPSWPGGPEPCNKITHISNLRKGRSYPLQDGLATGGDVDSTSLTSEEDLVSRTPLLGALCRPGDLGILGTGGSALSLSDRVERNRLLLQEMLSVSGQGPPKAWSPSWDQAVPEQPAGDVDWDSGISLQDLDQNRTFGPKPEPMLSPRHEEAKHLLQHPRMKARTRPLRASHDIIPTIAPGSRDVRRSPAMDPRIAFSCRDSPQNRNLSDSSSEESSSGLWPKRGASPSSHVRFEDESAHDVEFRYLERLQQRQRQVLLRAVDQGPLRSKPDLASYISGGVRRRDTAEGALHGLAGGLHSWGISPPPPTRDSERKCQACGNCIQQEHSKEGKTPLGPSVLQRIEAGCEVEGVLVEPHSAWGLSSQVRLLLAEPGLHSERIRETHIGDILQPEEVDSALDSTDASDSCRTDSEEAGTPQPSRARGRSRGSRPRGGHRWSRNMEPPRGPQAQHHLLGVDHVEVGDETKEVRGHTLAGTLFPREDAVPKPPALESKRASLGSEWQPGPRLDNCWTHLADSQAPCRTAYAVTSSMKFGLSGPGRQAPVVENHESLEMASTSSLQQNHAEPSVLHQAQQPAASPSLEGWVPTPPNSRKTASSPAPHRKAALAGPRRPGNQGDPLDTPLPPSRTVIPRTCDLTPLQPQPCSPQVRHPLPVLSANNCNNGAPMGLQEPWGEATPEGSVERGPCSQELELSLENSKEGGLQGFPSPAAIGIISSMGTTLSLASEEPEPSQEPEGSLQRTESRSGGRVPSGDSPGVSARPSSPSAAPSEKSKKNSSSSIASTLGLKKFFMALGQSTRPKLGKSRSYSVEQLQSPVPGPSNANTAKVKRAPSLQSLYLVSSSHQHRKAASFQNLQSLLSSKVDRSSFYLVGEPGDHSAGGRPAKAPPRRALSVEDVGAPSLARTVGRVVEVYPDGTSQLLLQRSPEGTFGFCVASGNGRRDSGFYVQEMADASTAKLYSGLLGVGDELLEVNGAKVAGLGLAHIKELLAHAESLSVRVLRQRPVPR</sequence>
<dbReference type="GO" id="GO:0005634">
    <property type="term" value="C:nucleus"/>
    <property type="evidence" value="ECO:0007669"/>
    <property type="project" value="TreeGrafter"/>
</dbReference>
<dbReference type="PANTHER" id="PTHR14102">
    <property type="entry name" value="PAR-6-RELATED"/>
    <property type="match status" value="1"/>
</dbReference>
<dbReference type="GO" id="GO:0007098">
    <property type="term" value="P:centrosome cycle"/>
    <property type="evidence" value="ECO:0007669"/>
    <property type="project" value="TreeGrafter"/>
</dbReference>
<dbReference type="CTD" id="57710"/>
<dbReference type="PANTHER" id="PTHR14102:SF12">
    <property type="entry name" value="CDNA SEQUENCE BC034090"/>
    <property type="match status" value="1"/>
</dbReference>
<dbReference type="Pfam" id="PF15737">
    <property type="entry name" value="DUF4685"/>
    <property type="match status" value="1"/>
</dbReference>
<dbReference type="GO" id="GO:0007163">
    <property type="term" value="P:establishment or maintenance of cell polarity"/>
    <property type="evidence" value="ECO:0007669"/>
    <property type="project" value="TreeGrafter"/>
</dbReference>
<feature type="region of interest" description="Disordered" evidence="1">
    <location>
        <begin position="940"/>
        <end position="998"/>
    </location>
</feature>
<reference evidence="4" key="1">
    <citation type="submission" date="2025-08" db="UniProtKB">
        <authorList>
            <consortium name="RefSeq"/>
        </authorList>
    </citation>
    <scope>IDENTIFICATION</scope>
</reference>
<feature type="compositionally biased region" description="Basic residues" evidence="1">
    <location>
        <begin position="374"/>
        <end position="388"/>
    </location>
</feature>
<feature type="compositionally biased region" description="Polar residues" evidence="1">
    <location>
        <begin position="1024"/>
        <end position="1043"/>
    </location>
</feature>
<dbReference type="GeneID" id="103194308"/>
<feature type="region of interest" description="Disordered" evidence="1">
    <location>
        <begin position="374"/>
        <end position="454"/>
    </location>
</feature>
<dbReference type="InterPro" id="IPR001478">
    <property type="entry name" value="PDZ"/>
</dbReference>
<accession>A0A8B6ZJN8</accession>
<dbReference type="SMART" id="SM00228">
    <property type="entry name" value="PDZ"/>
    <property type="match status" value="1"/>
</dbReference>
<feature type="region of interest" description="Disordered" evidence="1">
    <location>
        <begin position="771"/>
        <end position="853"/>
    </location>
</feature>
<evidence type="ECO:0000313" key="4">
    <source>
        <dbReference type="RefSeq" id="XP_007935879.1"/>
    </source>
</evidence>
<dbReference type="GO" id="GO:0016324">
    <property type="term" value="C:apical plasma membrane"/>
    <property type="evidence" value="ECO:0007669"/>
    <property type="project" value="TreeGrafter"/>
</dbReference>
<feature type="compositionally biased region" description="Polar residues" evidence="1">
    <location>
        <begin position="772"/>
        <end position="796"/>
    </location>
</feature>
<proteinExistence type="predicted"/>
<feature type="region of interest" description="Disordered" evidence="1">
    <location>
        <begin position="602"/>
        <end position="669"/>
    </location>
</feature>
<keyword evidence="3" id="KW-1185">Reference proteome</keyword>
<dbReference type="OrthoDB" id="10058001at2759"/>
<organism evidence="3 4">
    <name type="scientific">Orycteropus afer afer</name>
    <dbReference type="NCBI Taxonomy" id="1230840"/>
    <lineage>
        <taxon>Eukaryota</taxon>
        <taxon>Metazoa</taxon>
        <taxon>Chordata</taxon>
        <taxon>Craniata</taxon>
        <taxon>Vertebrata</taxon>
        <taxon>Euteleostomi</taxon>
        <taxon>Mammalia</taxon>
        <taxon>Eutheria</taxon>
        <taxon>Afrotheria</taxon>
        <taxon>Tubulidentata</taxon>
        <taxon>Orycteropodidae</taxon>
        <taxon>Orycteropus</taxon>
    </lineage>
</organism>
<dbReference type="Proteomes" id="UP000694850">
    <property type="component" value="Unplaced"/>
</dbReference>
<dbReference type="Pfam" id="PF00595">
    <property type="entry name" value="PDZ"/>
    <property type="match status" value="1"/>
</dbReference>
<dbReference type="SUPFAM" id="SSF50156">
    <property type="entry name" value="PDZ domain-like"/>
    <property type="match status" value="1"/>
</dbReference>
<dbReference type="AlphaFoldDB" id="A0A8B6ZJN8"/>
<protein>
    <submittedName>
        <fullName evidence="4">Uncharacterized protein KIAA1614 homolog</fullName>
    </submittedName>
</protein>
<dbReference type="RefSeq" id="XP_007935879.1">
    <property type="nucleotide sequence ID" value="XM_007937688.1"/>
</dbReference>
<feature type="region of interest" description="Disordered" evidence="1">
    <location>
        <begin position="92"/>
        <end position="140"/>
    </location>
</feature>
<feature type="region of interest" description="Disordered" evidence="1">
    <location>
        <begin position="152"/>
        <end position="182"/>
    </location>
</feature>
<feature type="region of interest" description="Disordered" evidence="1">
    <location>
        <begin position="207"/>
        <end position="230"/>
    </location>
</feature>
<dbReference type="GO" id="GO:0060341">
    <property type="term" value="P:regulation of cellular localization"/>
    <property type="evidence" value="ECO:0007669"/>
    <property type="project" value="TreeGrafter"/>
</dbReference>
<dbReference type="FunFam" id="2.30.42.10:FF:000215">
    <property type="entry name" value="uncharacterized protein KIAA1614 homolog"/>
    <property type="match status" value="1"/>
</dbReference>